<keyword evidence="3 7" id="KW-0812">Transmembrane</keyword>
<reference evidence="10 11" key="1">
    <citation type="submission" date="2018-11" db="EMBL/GenBank/DDBJ databases">
        <title>Genome sequencing and assembly of Clostridium tagluense strain A121.</title>
        <authorList>
            <person name="Murakami T."/>
            <person name="Segawa T."/>
            <person name="Shcherbakova V.A."/>
            <person name="Mori H."/>
            <person name="Yoshimura Y."/>
        </authorList>
    </citation>
    <scope>NUCLEOTIDE SEQUENCE [LARGE SCALE GENOMIC DNA]</scope>
    <source>
        <strain evidence="10 11">A121</strain>
    </source>
</reference>
<evidence type="ECO:0000256" key="4">
    <source>
        <dbReference type="ARBA" id="ARBA00022989"/>
    </source>
</evidence>
<dbReference type="InterPro" id="IPR050250">
    <property type="entry name" value="Macrolide_Exporter_MacB"/>
</dbReference>
<feature type="domain" description="ABC3 transporter permease C-terminal" evidence="8">
    <location>
        <begin position="272"/>
        <end position="385"/>
    </location>
</feature>
<evidence type="ECO:0000256" key="5">
    <source>
        <dbReference type="ARBA" id="ARBA00023136"/>
    </source>
</evidence>
<dbReference type="PANTHER" id="PTHR30572:SF4">
    <property type="entry name" value="ABC TRANSPORTER PERMEASE YTRF"/>
    <property type="match status" value="1"/>
</dbReference>
<dbReference type="AlphaFoldDB" id="A0A401UJQ6"/>
<dbReference type="GO" id="GO:0005886">
    <property type="term" value="C:plasma membrane"/>
    <property type="evidence" value="ECO:0007669"/>
    <property type="project" value="UniProtKB-SubCell"/>
</dbReference>
<comment type="similarity">
    <text evidence="6">Belongs to the ABC-4 integral membrane protein family.</text>
</comment>
<keyword evidence="4 7" id="KW-1133">Transmembrane helix</keyword>
<feature type="domain" description="MacB-like periplasmic core" evidence="9">
    <location>
        <begin position="21"/>
        <end position="226"/>
    </location>
</feature>
<keyword evidence="11" id="KW-1185">Reference proteome</keyword>
<dbReference type="OrthoDB" id="9770036at2"/>
<evidence type="ECO:0000256" key="3">
    <source>
        <dbReference type="ARBA" id="ARBA00022692"/>
    </source>
</evidence>
<protein>
    <submittedName>
        <fullName evidence="10">Permease</fullName>
    </submittedName>
</protein>
<dbReference type="Pfam" id="PF02687">
    <property type="entry name" value="FtsX"/>
    <property type="match status" value="1"/>
</dbReference>
<keyword evidence="2" id="KW-1003">Cell membrane</keyword>
<feature type="transmembrane region" description="Helical" evidence="7">
    <location>
        <begin position="21"/>
        <end position="42"/>
    </location>
</feature>
<feature type="transmembrane region" description="Helical" evidence="7">
    <location>
        <begin position="265"/>
        <end position="292"/>
    </location>
</feature>
<evidence type="ECO:0000256" key="6">
    <source>
        <dbReference type="ARBA" id="ARBA00038076"/>
    </source>
</evidence>
<evidence type="ECO:0000256" key="7">
    <source>
        <dbReference type="SAM" id="Phobius"/>
    </source>
</evidence>
<dbReference type="GO" id="GO:0022857">
    <property type="term" value="F:transmembrane transporter activity"/>
    <property type="evidence" value="ECO:0007669"/>
    <property type="project" value="TreeGrafter"/>
</dbReference>
<dbReference type="InterPro" id="IPR025857">
    <property type="entry name" value="MacB_PCD"/>
</dbReference>
<proteinExistence type="inferred from homology"/>
<evidence type="ECO:0000259" key="9">
    <source>
        <dbReference type="Pfam" id="PF12704"/>
    </source>
</evidence>
<dbReference type="InterPro" id="IPR003838">
    <property type="entry name" value="ABC3_permease_C"/>
</dbReference>
<organism evidence="10 11">
    <name type="scientific">Clostridium tagluense</name>
    <dbReference type="NCBI Taxonomy" id="360422"/>
    <lineage>
        <taxon>Bacteria</taxon>
        <taxon>Bacillati</taxon>
        <taxon>Bacillota</taxon>
        <taxon>Clostridia</taxon>
        <taxon>Eubacteriales</taxon>
        <taxon>Clostridiaceae</taxon>
        <taxon>Clostridium</taxon>
    </lineage>
</organism>
<accession>A0A401UJQ6</accession>
<evidence type="ECO:0000313" key="10">
    <source>
        <dbReference type="EMBL" id="GCD09702.1"/>
    </source>
</evidence>
<dbReference type="EMBL" id="BHYK01000006">
    <property type="protein sequence ID" value="GCD09702.1"/>
    <property type="molecule type" value="Genomic_DNA"/>
</dbReference>
<feature type="transmembrane region" description="Helical" evidence="7">
    <location>
        <begin position="313"/>
        <end position="343"/>
    </location>
</feature>
<gene>
    <name evidence="10" type="ORF">Ctaglu_13250</name>
</gene>
<dbReference type="Pfam" id="PF12704">
    <property type="entry name" value="MacB_PCD"/>
    <property type="match status" value="1"/>
</dbReference>
<sequence>MKFIQAYKMAIKSIVSNKVRSFLTMLGVIIGVGSVIIAVGVAQGSTASITNSLSGLGSNLININITGRGSNRNVTYAELKKFQSDNSGIIANIAPQATSKSTVKVENLSRDTSLLGTSPEYADINSTTVQEGRFLIQLDIDYNQKIAVIGTAVANDIFKGQSPIGKIMKISGQQFKVVGVLTQTADGVDSSTDDRVIIPISVATKLSKSAVIKSFSAQATSADSVNKSVTILTTFLTKIYKSDSAFRVTNMAAVLSSLNSITSTLTVVLAGIASISLVVGGIGIMNIMLVSVTERTREIGVRKAIGAKKRNILTQFLIEALVVTGLGGIMGIIVGVCTIKFVIGGLKIVPEVYSITWILLSFGISLLIGVVFGMYPANKAANLNPIDALAYE</sequence>
<evidence type="ECO:0000256" key="2">
    <source>
        <dbReference type="ARBA" id="ARBA00022475"/>
    </source>
</evidence>
<dbReference type="PANTHER" id="PTHR30572">
    <property type="entry name" value="MEMBRANE COMPONENT OF TRANSPORTER-RELATED"/>
    <property type="match status" value="1"/>
</dbReference>
<evidence type="ECO:0000259" key="8">
    <source>
        <dbReference type="Pfam" id="PF02687"/>
    </source>
</evidence>
<name>A0A401UJQ6_9CLOT</name>
<keyword evidence="5 7" id="KW-0472">Membrane</keyword>
<feature type="transmembrane region" description="Helical" evidence="7">
    <location>
        <begin position="355"/>
        <end position="375"/>
    </location>
</feature>
<dbReference type="Proteomes" id="UP000287872">
    <property type="component" value="Unassembled WGS sequence"/>
</dbReference>
<evidence type="ECO:0000313" key="11">
    <source>
        <dbReference type="Proteomes" id="UP000287872"/>
    </source>
</evidence>
<comment type="caution">
    <text evidence="10">The sequence shown here is derived from an EMBL/GenBank/DDBJ whole genome shotgun (WGS) entry which is preliminary data.</text>
</comment>
<dbReference type="RefSeq" id="WP_124999376.1">
    <property type="nucleotide sequence ID" value="NZ_BHYK01000006.1"/>
</dbReference>
<evidence type="ECO:0000256" key="1">
    <source>
        <dbReference type="ARBA" id="ARBA00004651"/>
    </source>
</evidence>
<comment type="subcellular location">
    <subcellularLocation>
        <location evidence="1">Cell membrane</location>
        <topology evidence="1">Multi-pass membrane protein</topology>
    </subcellularLocation>
</comment>